<proteinExistence type="predicted"/>
<name>A0AAF0FNF4_9EURY</name>
<dbReference type="Pfam" id="PF12773">
    <property type="entry name" value="DZR"/>
    <property type="match status" value="1"/>
</dbReference>
<dbReference type="InterPro" id="IPR033880">
    <property type="entry name" value="SPFH_YdjI"/>
</dbReference>
<dbReference type="RefSeq" id="WP_278098629.1">
    <property type="nucleotide sequence ID" value="NZ_CP091092.1"/>
</dbReference>
<dbReference type="PANTHER" id="PTHR37826:SF2">
    <property type="entry name" value="ZINC-RIBBON DOMAIN-CONTAINING PROTEIN"/>
    <property type="match status" value="1"/>
</dbReference>
<dbReference type="CDD" id="cd20335">
    <property type="entry name" value="BRcat_RBR"/>
    <property type="match status" value="1"/>
</dbReference>
<dbReference type="InterPro" id="IPR025874">
    <property type="entry name" value="DZR"/>
</dbReference>
<evidence type="ECO:0000313" key="6">
    <source>
        <dbReference type="Proteomes" id="UP001218895"/>
    </source>
</evidence>
<dbReference type="GeneID" id="79950009"/>
<dbReference type="EMBL" id="CP091092">
    <property type="protein sequence ID" value="WFN35789.1"/>
    <property type="molecule type" value="Genomic_DNA"/>
</dbReference>
<gene>
    <name evidence="5" type="ORF">L1994_06385</name>
</gene>
<dbReference type="CDD" id="cd03408">
    <property type="entry name" value="SPFH_like_u1"/>
    <property type="match status" value="1"/>
</dbReference>
<evidence type="ECO:0000259" key="2">
    <source>
        <dbReference type="Pfam" id="PF12773"/>
    </source>
</evidence>
<evidence type="ECO:0000259" key="4">
    <source>
        <dbReference type="Pfam" id="PF13421"/>
    </source>
</evidence>
<feature type="region of interest" description="Disordered" evidence="1">
    <location>
        <begin position="307"/>
        <end position="329"/>
    </location>
</feature>
<evidence type="ECO:0000256" key="1">
    <source>
        <dbReference type="SAM" id="MobiDB-lite"/>
    </source>
</evidence>
<keyword evidence="6" id="KW-1185">Reference proteome</keyword>
<dbReference type="SUPFAM" id="SSF117892">
    <property type="entry name" value="Band 7/SPFH domain"/>
    <property type="match status" value="1"/>
</dbReference>
<feature type="domain" description="Zinc-ribbon" evidence="3">
    <location>
        <begin position="334"/>
        <end position="354"/>
    </location>
</feature>
<feature type="compositionally biased region" description="Low complexity" evidence="1">
    <location>
        <begin position="316"/>
        <end position="329"/>
    </location>
</feature>
<feature type="domain" description="DZANK-type" evidence="2">
    <location>
        <begin position="362"/>
        <end position="406"/>
    </location>
</feature>
<reference evidence="5" key="1">
    <citation type="submission" date="2022-01" db="EMBL/GenBank/DDBJ databases">
        <title>Complete genome of Methanomicrobium antiquum DSM 21220.</title>
        <authorList>
            <person name="Chen S.-C."/>
            <person name="You Y.-T."/>
            <person name="Zhou Y.-Z."/>
            <person name="Lai M.-C."/>
        </authorList>
    </citation>
    <scope>NUCLEOTIDE SEQUENCE</scope>
    <source>
        <strain evidence="5">DSM 21220</strain>
    </source>
</reference>
<sequence length="410" mass="43969">MALFGKRPDYHGGSDINGADSRKGFYWVEENKGDNLIWRLPRNIRWNDNVMVREDEYGVFFRDGKAMQVFDRPDRYAMTTQNITGLQSIGKAVVGVTQIGEFYWVQKREFRSNFGTSEPLSFRDVDFGVVRLRVFGQYAYKVTDPMLLITQFVGTKGMTKSDEIIGWLKDQIVMILNDTLGELKSKQNMGVLDMPAYLSEIEQLCISKLTGETEQYGLKITKFSGLNINLPEEVQQAVDKRGAMSALGVNYMQYQTGRAIEDIGQGAAQGGGPGEGAGFATMGAGMGAGFSMANVMGQSMGAGMGGGGGAPGAFGSGPQQQQQGSNQQGAGNPCVKCGHPLSPGAKFCPNCGAPQSGDTVKCPKCSFDVPKGAKFCPNCGNPMGSAKCSNCGADLEPGVKFCANCGKPVE</sequence>
<dbReference type="Pfam" id="PF13240">
    <property type="entry name" value="Zn_Ribbon_1"/>
    <property type="match status" value="1"/>
</dbReference>
<protein>
    <submittedName>
        <fullName evidence="5">SPFH domain-containing protein</fullName>
    </submittedName>
</protein>
<accession>A0AAF0FNF4</accession>
<dbReference type="InterPro" id="IPR026870">
    <property type="entry name" value="Zinc_ribbon_dom"/>
</dbReference>
<dbReference type="Pfam" id="PF13421">
    <property type="entry name" value="Band_7_1"/>
    <property type="match status" value="1"/>
</dbReference>
<dbReference type="Proteomes" id="UP001218895">
    <property type="component" value="Chromosome"/>
</dbReference>
<dbReference type="AlphaFoldDB" id="A0AAF0FNF4"/>
<dbReference type="InterPro" id="IPR036013">
    <property type="entry name" value="Band_7/SPFH_dom_sf"/>
</dbReference>
<dbReference type="KEGG" id="manq:L1994_06385"/>
<feature type="domain" description="SPFH" evidence="4">
    <location>
        <begin position="38"/>
        <end position="245"/>
    </location>
</feature>
<evidence type="ECO:0000313" key="5">
    <source>
        <dbReference type="EMBL" id="WFN35789.1"/>
    </source>
</evidence>
<evidence type="ECO:0000259" key="3">
    <source>
        <dbReference type="Pfam" id="PF13240"/>
    </source>
</evidence>
<organism evidence="5 6">
    <name type="scientific">Methanomicrobium antiquum</name>
    <dbReference type="NCBI Taxonomy" id="487686"/>
    <lineage>
        <taxon>Archaea</taxon>
        <taxon>Methanobacteriati</taxon>
        <taxon>Methanobacteriota</taxon>
        <taxon>Stenosarchaea group</taxon>
        <taxon>Methanomicrobia</taxon>
        <taxon>Methanomicrobiales</taxon>
        <taxon>Methanomicrobiaceae</taxon>
        <taxon>Methanomicrobium</taxon>
    </lineage>
</organism>
<dbReference type="PANTHER" id="PTHR37826">
    <property type="entry name" value="FLOTILLIN BAND_7_5 DOMAIN PROTEIN"/>
    <property type="match status" value="1"/>
</dbReference>